<evidence type="ECO:0000313" key="8">
    <source>
        <dbReference type="Proteomes" id="UP000180057"/>
    </source>
</evidence>
<keyword evidence="8" id="KW-1185">Reference proteome</keyword>
<dbReference type="EC" id="2.3.1.266" evidence="5"/>
<dbReference type="InterPro" id="IPR016181">
    <property type="entry name" value="Acyl_CoA_acyltransferase"/>
</dbReference>
<gene>
    <name evidence="7" type="ORF">BKP45_20880</name>
</gene>
<dbReference type="Gene3D" id="3.40.630.30">
    <property type="match status" value="1"/>
</dbReference>
<keyword evidence="4" id="KW-0012">Acyltransferase</keyword>
<name>A0A1S2LWM7_9BACI</name>
<keyword evidence="3 7" id="KW-0808">Transferase</keyword>
<dbReference type="RefSeq" id="WP_071391085.1">
    <property type="nucleotide sequence ID" value="NZ_MLQS01000032.1"/>
</dbReference>
<evidence type="ECO:0000313" key="7">
    <source>
        <dbReference type="EMBL" id="OIJ16951.1"/>
    </source>
</evidence>
<organism evidence="7 8">
    <name type="scientific">Anaerobacillus alkalidiazotrophicus</name>
    <dbReference type="NCBI Taxonomy" id="472963"/>
    <lineage>
        <taxon>Bacteria</taxon>
        <taxon>Bacillati</taxon>
        <taxon>Bacillota</taxon>
        <taxon>Bacilli</taxon>
        <taxon>Bacillales</taxon>
        <taxon>Bacillaceae</taxon>
        <taxon>Anaerobacillus</taxon>
    </lineage>
</organism>
<dbReference type="InterPro" id="IPR050680">
    <property type="entry name" value="YpeA/RimI_acetyltransf"/>
</dbReference>
<dbReference type="PANTHER" id="PTHR43420">
    <property type="entry name" value="ACETYLTRANSFERASE"/>
    <property type="match status" value="1"/>
</dbReference>
<dbReference type="PROSITE" id="PS51186">
    <property type="entry name" value="GNAT"/>
    <property type="match status" value="1"/>
</dbReference>
<dbReference type="OrthoDB" id="9794566at2"/>
<dbReference type="GO" id="GO:0005737">
    <property type="term" value="C:cytoplasm"/>
    <property type="evidence" value="ECO:0007669"/>
    <property type="project" value="UniProtKB-SubCell"/>
</dbReference>
<evidence type="ECO:0000259" key="6">
    <source>
        <dbReference type="PROSITE" id="PS51186"/>
    </source>
</evidence>
<evidence type="ECO:0000256" key="2">
    <source>
        <dbReference type="ARBA" id="ARBA00022490"/>
    </source>
</evidence>
<feature type="domain" description="N-acetyltransferase" evidence="6">
    <location>
        <begin position="5"/>
        <end position="149"/>
    </location>
</feature>
<comment type="function">
    <text evidence="5">Acetylates the N-terminal alanine of ribosomal protein bS18.</text>
</comment>
<dbReference type="GO" id="GO:0008999">
    <property type="term" value="F:protein-N-terminal-alanine acetyltransferase activity"/>
    <property type="evidence" value="ECO:0007669"/>
    <property type="project" value="UniProtKB-EC"/>
</dbReference>
<comment type="subcellular location">
    <subcellularLocation>
        <location evidence="5">Cytoplasm</location>
    </subcellularLocation>
</comment>
<dbReference type="InterPro" id="IPR006464">
    <property type="entry name" value="AcTrfase_RimI/Ard1"/>
</dbReference>
<keyword evidence="2 5" id="KW-0963">Cytoplasm</keyword>
<evidence type="ECO:0000256" key="3">
    <source>
        <dbReference type="ARBA" id="ARBA00022679"/>
    </source>
</evidence>
<dbReference type="InterPro" id="IPR000182">
    <property type="entry name" value="GNAT_dom"/>
</dbReference>
<evidence type="ECO:0000256" key="4">
    <source>
        <dbReference type="ARBA" id="ARBA00023315"/>
    </source>
</evidence>
<protein>
    <recommendedName>
        <fullName evidence="5">[Ribosomal protein bS18]-alanine N-acetyltransferase</fullName>
        <ecNumber evidence="5">2.3.1.266</ecNumber>
    </recommendedName>
</protein>
<dbReference type="Proteomes" id="UP000180057">
    <property type="component" value="Unassembled WGS sequence"/>
</dbReference>
<accession>A0A1S2LWM7</accession>
<evidence type="ECO:0000256" key="1">
    <source>
        <dbReference type="ARBA" id="ARBA00005395"/>
    </source>
</evidence>
<reference evidence="7 8" key="1">
    <citation type="submission" date="2016-10" db="EMBL/GenBank/DDBJ databases">
        <title>Draft genome sequences of four alkaliphilic bacteria belonging to the Anaerobacillus genus.</title>
        <authorList>
            <person name="Bassil N.M."/>
            <person name="Lloyd J.R."/>
        </authorList>
    </citation>
    <scope>NUCLEOTIDE SEQUENCE [LARGE SCALE GENOMIC DNA]</scope>
    <source>
        <strain evidence="7 8">DSM 22531</strain>
    </source>
</reference>
<dbReference type="CDD" id="cd04301">
    <property type="entry name" value="NAT_SF"/>
    <property type="match status" value="1"/>
</dbReference>
<dbReference type="AlphaFoldDB" id="A0A1S2LWM7"/>
<sequence>MGENYKIRYMLLEDIDDVLKVEQNSFATPWSRTAFVNELVSNKFAHYLVLVRNEKTIGYCGVWVIVDEAHITNIAIHSDFRGLKLGEQLLVHAIELSRTLGATKVTLEVRVSNHVAQRLYAKLGFQPGGIRKNYYTDNQEDALVMWVVL</sequence>
<dbReference type="STRING" id="472963.BKP45_20880"/>
<evidence type="ECO:0000256" key="5">
    <source>
        <dbReference type="RuleBase" id="RU363094"/>
    </source>
</evidence>
<proteinExistence type="inferred from homology"/>
<comment type="similarity">
    <text evidence="1 5">Belongs to the acetyltransferase family. RimI subfamily.</text>
</comment>
<dbReference type="NCBIfam" id="TIGR01575">
    <property type="entry name" value="rimI"/>
    <property type="match status" value="1"/>
</dbReference>
<dbReference type="Pfam" id="PF00583">
    <property type="entry name" value="Acetyltransf_1"/>
    <property type="match status" value="1"/>
</dbReference>
<comment type="catalytic activity">
    <reaction evidence="5">
        <text>N-terminal L-alanyl-[ribosomal protein bS18] + acetyl-CoA = N-terminal N(alpha)-acetyl-L-alanyl-[ribosomal protein bS18] + CoA + H(+)</text>
        <dbReference type="Rhea" id="RHEA:43756"/>
        <dbReference type="Rhea" id="RHEA-COMP:10676"/>
        <dbReference type="Rhea" id="RHEA-COMP:10677"/>
        <dbReference type="ChEBI" id="CHEBI:15378"/>
        <dbReference type="ChEBI" id="CHEBI:57287"/>
        <dbReference type="ChEBI" id="CHEBI:57288"/>
        <dbReference type="ChEBI" id="CHEBI:64718"/>
        <dbReference type="ChEBI" id="CHEBI:83683"/>
        <dbReference type="EC" id="2.3.1.266"/>
    </reaction>
</comment>
<dbReference type="SUPFAM" id="SSF55729">
    <property type="entry name" value="Acyl-CoA N-acyltransferases (Nat)"/>
    <property type="match status" value="1"/>
</dbReference>
<comment type="caution">
    <text evidence="7">The sequence shown here is derived from an EMBL/GenBank/DDBJ whole genome shotgun (WGS) entry which is preliminary data.</text>
</comment>
<dbReference type="PANTHER" id="PTHR43420:SF44">
    <property type="entry name" value="ACETYLTRANSFERASE YPEA"/>
    <property type="match status" value="1"/>
</dbReference>
<dbReference type="EMBL" id="MLQS01000032">
    <property type="protein sequence ID" value="OIJ16951.1"/>
    <property type="molecule type" value="Genomic_DNA"/>
</dbReference>